<dbReference type="Gene3D" id="3.40.50.1980">
    <property type="entry name" value="Nitrogenase molybdenum iron protein domain"/>
    <property type="match status" value="2"/>
</dbReference>
<organism evidence="7 8">
    <name type="scientific">Pseudonocardia bannensis</name>
    <dbReference type="NCBI Taxonomy" id="630973"/>
    <lineage>
        <taxon>Bacteria</taxon>
        <taxon>Bacillati</taxon>
        <taxon>Actinomycetota</taxon>
        <taxon>Actinomycetes</taxon>
        <taxon>Pseudonocardiales</taxon>
        <taxon>Pseudonocardiaceae</taxon>
        <taxon>Pseudonocardia</taxon>
    </lineage>
</organism>
<dbReference type="GO" id="GO:1901678">
    <property type="term" value="P:iron coordination entity transport"/>
    <property type="evidence" value="ECO:0007669"/>
    <property type="project" value="UniProtKB-ARBA"/>
</dbReference>
<evidence type="ECO:0000259" key="6">
    <source>
        <dbReference type="PROSITE" id="PS50983"/>
    </source>
</evidence>
<comment type="caution">
    <text evidence="7">The sequence shown here is derived from an EMBL/GenBank/DDBJ whole genome shotgun (WGS) entry which is preliminary data.</text>
</comment>
<evidence type="ECO:0000256" key="5">
    <source>
        <dbReference type="SAM" id="SignalP"/>
    </source>
</evidence>
<proteinExistence type="inferred from homology"/>
<evidence type="ECO:0000256" key="3">
    <source>
        <dbReference type="ARBA" id="ARBA00022448"/>
    </source>
</evidence>
<dbReference type="Pfam" id="PF01497">
    <property type="entry name" value="Peripla_BP_2"/>
    <property type="match status" value="1"/>
</dbReference>
<dbReference type="EMBL" id="JAAXKZ010000043">
    <property type="protein sequence ID" value="NMH92616.1"/>
    <property type="molecule type" value="Genomic_DNA"/>
</dbReference>
<dbReference type="RefSeq" id="WP_169413325.1">
    <property type="nucleotide sequence ID" value="NZ_JAAXKZ010000043.1"/>
</dbReference>
<comment type="similarity">
    <text evidence="2">Belongs to the bacterial solute-binding protein 8 family.</text>
</comment>
<dbReference type="InterPro" id="IPR002491">
    <property type="entry name" value="ABC_transptr_periplasmic_BD"/>
</dbReference>
<feature type="signal peptide" evidence="5">
    <location>
        <begin position="1"/>
        <end position="42"/>
    </location>
</feature>
<dbReference type="InterPro" id="IPR051313">
    <property type="entry name" value="Bact_iron-sidero_bind"/>
</dbReference>
<evidence type="ECO:0000256" key="2">
    <source>
        <dbReference type="ARBA" id="ARBA00008814"/>
    </source>
</evidence>
<keyword evidence="3" id="KW-0813">Transport</keyword>
<reference evidence="7 8" key="1">
    <citation type="submission" date="2020-04" db="EMBL/GenBank/DDBJ databases">
        <authorList>
            <person name="Klaysubun C."/>
            <person name="Duangmal K."/>
            <person name="Lipun K."/>
        </authorList>
    </citation>
    <scope>NUCLEOTIDE SEQUENCE [LARGE SCALE GENOMIC DNA]</scope>
    <source>
        <strain evidence="7 8">DSM 45300</strain>
    </source>
</reference>
<dbReference type="GO" id="GO:0030288">
    <property type="term" value="C:outer membrane-bounded periplasmic space"/>
    <property type="evidence" value="ECO:0007669"/>
    <property type="project" value="TreeGrafter"/>
</dbReference>
<evidence type="ECO:0000256" key="1">
    <source>
        <dbReference type="ARBA" id="ARBA00004196"/>
    </source>
</evidence>
<sequence length="345" mass="36551">MSASPPSPSRALRSLRFLALICTALLAAAACGSSGAPSSATAASTVPNAGSTFPASVTHKFGTTVVPSAPQRVVSLGYTDQDAILALGVVPVAIREFTGNRPSATWPWAQDELQGQQPQVLNGEINLETLAALRPDLIVGVSAGMTREQYDTYSRIAPTIAQPEGFVDYGAPWQDATRLIGAALGKSNEAEKLVTDLESRFAAVRSDNAEFAGKKAVVAARSSLDAANYFVWSSQDSRGRFLSSLGFQIPPEFDQLAGDRFYADISAERLNLLDQSDLVVWITIPGTEGSEIERQPGYPALRVGREGRVITLTEEQGVALSFGSVLSLPSLLDSLPREIAGRLAA</sequence>
<feature type="chain" id="PRO_5032308878" evidence="5">
    <location>
        <begin position="43"/>
        <end position="345"/>
    </location>
</feature>
<dbReference type="PROSITE" id="PS50983">
    <property type="entry name" value="FE_B12_PBP"/>
    <property type="match status" value="1"/>
</dbReference>
<keyword evidence="4 5" id="KW-0732">Signal</keyword>
<dbReference type="PANTHER" id="PTHR30532">
    <property type="entry name" value="IRON III DICITRATE-BINDING PERIPLASMIC PROTEIN"/>
    <property type="match status" value="1"/>
</dbReference>
<evidence type="ECO:0000313" key="8">
    <source>
        <dbReference type="Proteomes" id="UP000586918"/>
    </source>
</evidence>
<comment type="subcellular location">
    <subcellularLocation>
        <location evidence="1">Cell envelope</location>
    </subcellularLocation>
</comment>
<accession>A0A848DJA8</accession>
<name>A0A848DJA8_9PSEU</name>
<dbReference type="AlphaFoldDB" id="A0A848DJA8"/>
<evidence type="ECO:0000313" key="7">
    <source>
        <dbReference type="EMBL" id="NMH92616.1"/>
    </source>
</evidence>
<dbReference type="PANTHER" id="PTHR30532:SF24">
    <property type="entry name" value="FERRIC ENTEROBACTIN-BINDING PERIPLASMIC PROTEIN FEPB"/>
    <property type="match status" value="1"/>
</dbReference>
<protein>
    <submittedName>
        <fullName evidence="7">Iron-siderophore ABC transporter substrate-binding protein</fullName>
    </submittedName>
</protein>
<feature type="domain" description="Fe/B12 periplasmic-binding" evidence="6">
    <location>
        <begin position="72"/>
        <end position="343"/>
    </location>
</feature>
<dbReference type="CDD" id="cd01146">
    <property type="entry name" value="FhuD"/>
    <property type="match status" value="1"/>
</dbReference>
<dbReference type="Proteomes" id="UP000586918">
    <property type="component" value="Unassembled WGS sequence"/>
</dbReference>
<evidence type="ECO:0000256" key="4">
    <source>
        <dbReference type="ARBA" id="ARBA00022729"/>
    </source>
</evidence>
<dbReference type="SUPFAM" id="SSF53807">
    <property type="entry name" value="Helical backbone' metal receptor"/>
    <property type="match status" value="1"/>
</dbReference>
<keyword evidence="8" id="KW-1185">Reference proteome</keyword>
<gene>
    <name evidence="7" type="ORF">HF519_13760</name>
</gene>